<organism evidence="6 7">
    <name type="scientific">Paraoerskovia sediminicola</name>
    <dbReference type="NCBI Taxonomy" id="1138587"/>
    <lineage>
        <taxon>Bacteria</taxon>
        <taxon>Bacillati</taxon>
        <taxon>Actinomycetota</taxon>
        <taxon>Actinomycetes</taxon>
        <taxon>Micrococcales</taxon>
        <taxon>Cellulomonadaceae</taxon>
        <taxon>Paraoerskovia</taxon>
    </lineage>
</organism>
<protein>
    <recommendedName>
        <fullName evidence="5">HTH luxR-type domain-containing protein</fullName>
    </recommendedName>
</protein>
<dbReference type="InterPro" id="IPR036388">
    <property type="entry name" value="WH-like_DNA-bd_sf"/>
</dbReference>
<keyword evidence="2" id="KW-0238">DNA-binding</keyword>
<dbReference type="PROSITE" id="PS50043">
    <property type="entry name" value="HTH_LUXR_2"/>
    <property type="match status" value="1"/>
</dbReference>
<dbReference type="PRINTS" id="PR00038">
    <property type="entry name" value="HTHLUXR"/>
</dbReference>
<accession>A0ABN6XCT7</accession>
<dbReference type="PANTHER" id="PTHR44688">
    <property type="entry name" value="DNA-BINDING TRANSCRIPTIONAL ACTIVATOR DEVR_DOSR"/>
    <property type="match status" value="1"/>
</dbReference>
<sequence>MIETEGTTQTDRILTRREKIVLDQLLRGLTLEQVARELFVSRNTVKTQTRSIYRKLGVSTRAELRASTAGTAGTAGSAGAAHGSQHQNQHQRAVEDARPVTVTVEA</sequence>
<evidence type="ECO:0000313" key="7">
    <source>
        <dbReference type="Proteomes" id="UP001321475"/>
    </source>
</evidence>
<keyword evidence="7" id="KW-1185">Reference proteome</keyword>
<dbReference type="PANTHER" id="PTHR44688:SF16">
    <property type="entry name" value="DNA-BINDING TRANSCRIPTIONAL ACTIVATOR DEVR_DOSR"/>
    <property type="match status" value="1"/>
</dbReference>
<evidence type="ECO:0000259" key="5">
    <source>
        <dbReference type="PROSITE" id="PS50043"/>
    </source>
</evidence>
<evidence type="ECO:0000313" key="6">
    <source>
        <dbReference type="EMBL" id="BDZ42651.1"/>
    </source>
</evidence>
<dbReference type="InterPro" id="IPR016032">
    <property type="entry name" value="Sig_transdc_resp-reg_C-effctor"/>
</dbReference>
<evidence type="ECO:0000256" key="3">
    <source>
        <dbReference type="ARBA" id="ARBA00023163"/>
    </source>
</evidence>
<reference evidence="7" key="1">
    <citation type="journal article" date="2019" name="Int. J. Syst. Evol. Microbiol.">
        <title>The Global Catalogue of Microorganisms (GCM) 10K type strain sequencing project: providing services to taxonomists for standard genome sequencing and annotation.</title>
        <authorList>
            <consortium name="The Broad Institute Genomics Platform"/>
            <consortium name="The Broad Institute Genome Sequencing Center for Infectious Disease"/>
            <person name="Wu L."/>
            <person name="Ma J."/>
        </authorList>
    </citation>
    <scope>NUCLEOTIDE SEQUENCE [LARGE SCALE GENOMIC DNA]</scope>
    <source>
        <strain evidence="7">NBRC 108565</strain>
    </source>
</reference>
<feature type="compositionally biased region" description="Low complexity" evidence="4">
    <location>
        <begin position="66"/>
        <end position="84"/>
    </location>
</feature>
<evidence type="ECO:0000256" key="1">
    <source>
        <dbReference type="ARBA" id="ARBA00023015"/>
    </source>
</evidence>
<dbReference type="Gene3D" id="1.10.10.10">
    <property type="entry name" value="Winged helix-like DNA-binding domain superfamily/Winged helix DNA-binding domain"/>
    <property type="match status" value="1"/>
</dbReference>
<feature type="domain" description="HTH luxR-type" evidence="5">
    <location>
        <begin position="7"/>
        <end position="72"/>
    </location>
</feature>
<name>A0ABN6XCT7_9CELL</name>
<dbReference type="Proteomes" id="UP001321475">
    <property type="component" value="Chromosome"/>
</dbReference>
<dbReference type="EMBL" id="AP027729">
    <property type="protein sequence ID" value="BDZ42651.1"/>
    <property type="molecule type" value="Genomic_DNA"/>
</dbReference>
<keyword evidence="3" id="KW-0804">Transcription</keyword>
<dbReference type="RefSeq" id="WP_350227510.1">
    <property type="nucleotide sequence ID" value="NZ_AP027729.1"/>
</dbReference>
<evidence type="ECO:0000256" key="2">
    <source>
        <dbReference type="ARBA" id="ARBA00023125"/>
    </source>
</evidence>
<gene>
    <name evidence="6" type="ORF">GCM10025865_19500</name>
</gene>
<dbReference type="CDD" id="cd06170">
    <property type="entry name" value="LuxR_C_like"/>
    <property type="match status" value="1"/>
</dbReference>
<dbReference type="Pfam" id="PF00196">
    <property type="entry name" value="GerE"/>
    <property type="match status" value="1"/>
</dbReference>
<keyword evidence="1" id="KW-0805">Transcription regulation</keyword>
<dbReference type="SUPFAM" id="SSF46894">
    <property type="entry name" value="C-terminal effector domain of the bipartite response regulators"/>
    <property type="match status" value="1"/>
</dbReference>
<feature type="region of interest" description="Disordered" evidence="4">
    <location>
        <begin position="63"/>
        <end position="106"/>
    </location>
</feature>
<evidence type="ECO:0000256" key="4">
    <source>
        <dbReference type="SAM" id="MobiDB-lite"/>
    </source>
</evidence>
<dbReference type="SMART" id="SM00421">
    <property type="entry name" value="HTH_LUXR"/>
    <property type="match status" value="1"/>
</dbReference>
<proteinExistence type="predicted"/>
<dbReference type="InterPro" id="IPR000792">
    <property type="entry name" value="Tscrpt_reg_LuxR_C"/>
</dbReference>